<dbReference type="STRING" id="1678841.TBC1_111149"/>
<gene>
    <name evidence="2" type="ORF">TBC1_111149</name>
</gene>
<evidence type="ECO:0000313" key="3">
    <source>
        <dbReference type="Proteomes" id="UP000053091"/>
    </source>
</evidence>
<dbReference type="Proteomes" id="UP000053091">
    <property type="component" value="Unassembled WGS sequence"/>
</dbReference>
<sequence>MNKSAYTRRAGKVAVLATAFLVFWIYLGSLINFHQHHIWGRNLIPNGILSKREETITVAQDLPSVDFLQSPDLNTQECEFLFKPQFSGQSLPEYCPQSFSISGIPAAHGLRGPPSVR</sequence>
<dbReference type="EMBL" id="DF968182">
    <property type="protein sequence ID" value="GAP43007.1"/>
    <property type="molecule type" value="Genomic_DNA"/>
</dbReference>
<keyword evidence="1" id="KW-0472">Membrane</keyword>
<name>A0A0S7C2N6_9BACT</name>
<accession>A0A0S7C2N6</accession>
<proteinExistence type="predicted"/>
<keyword evidence="3" id="KW-1185">Reference proteome</keyword>
<keyword evidence="1" id="KW-1133">Transmembrane helix</keyword>
<reference evidence="2" key="1">
    <citation type="journal article" date="2015" name="Genome Announc.">
        <title>Draft Genome Sequence of Bacteroidales Strain TBC1, a Novel Isolate from a Methanogenic Wastewater Treatment System.</title>
        <authorList>
            <person name="Tourlousse D.M."/>
            <person name="Matsuura N."/>
            <person name="Sun L."/>
            <person name="Toyonaga M."/>
            <person name="Kuroda K."/>
            <person name="Ohashi A."/>
            <person name="Cruz R."/>
            <person name="Yamaguchi T."/>
            <person name="Sekiguchi Y."/>
        </authorList>
    </citation>
    <scope>NUCLEOTIDE SEQUENCE [LARGE SCALE GENOMIC DNA]</scope>
    <source>
        <strain evidence="2">TBC1</strain>
    </source>
</reference>
<dbReference type="RefSeq" id="WP_062039666.1">
    <property type="nucleotide sequence ID" value="NZ_DF968182.1"/>
</dbReference>
<dbReference type="AlphaFoldDB" id="A0A0S7C2N6"/>
<feature type="transmembrane region" description="Helical" evidence="1">
    <location>
        <begin position="13"/>
        <end position="33"/>
    </location>
</feature>
<organism evidence="2">
    <name type="scientific">Lentimicrobium saccharophilum</name>
    <dbReference type="NCBI Taxonomy" id="1678841"/>
    <lineage>
        <taxon>Bacteria</taxon>
        <taxon>Pseudomonadati</taxon>
        <taxon>Bacteroidota</taxon>
        <taxon>Bacteroidia</taxon>
        <taxon>Bacteroidales</taxon>
        <taxon>Lentimicrobiaceae</taxon>
        <taxon>Lentimicrobium</taxon>
    </lineage>
</organism>
<evidence type="ECO:0000256" key="1">
    <source>
        <dbReference type="SAM" id="Phobius"/>
    </source>
</evidence>
<protein>
    <submittedName>
        <fullName evidence="2">Uncharacterized protein</fullName>
    </submittedName>
</protein>
<keyword evidence="1" id="KW-0812">Transmembrane</keyword>
<evidence type="ECO:0000313" key="2">
    <source>
        <dbReference type="EMBL" id="GAP43007.1"/>
    </source>
</evidence>